<protein>
    <submittedName>
        <fullName evidence="2">Cytochrome C oxidase subunit II</fullName>
    </submittedName>
</protein>
<keyword evidence="3" id="KW-1185">Reference proteome</keyword>
<evidence type="ECO:0000256" key="1">
    <source>
        <dbReference type="SAM" id="SignalP"/>
    </source>
</evidence>
<organism evidence="2 3">
    <name type="scientific">Gracilibacillus dipsosauri</name>
    <dbReference type="NCBI Taxonomy" id="178340"/>
    <lineage>
        <taxon>Bacteria</taxon>
        <taxon>Bacillati</taxon>
        <taxon>Bacillota</taxon>
        <taxon>Bacilli</taxon>
        <taxon>Bacillales</taxon>
        <taxon>Bacillaceae</taxon>
        <taxon>Gracilibacillus</taxon>
    </lineage>
</organism>
<comment type="caution">
    <text evidence="2">The sequence shown here is derived from an EMBL/GenBank/DDBJ whole genome shotgun (WGS) entry which is preliminary data.</text>
</comment>
<gene>
    <name evidence="2" type="ORF">DLJ74_13975</name>
</gene>
<dbReference type="InterPro" id="IPR008972">
    <property type="entry name" value="Cupredoxin"/>
</dbReference>
<proteinExistence type="predicted"/>
<dbReference type="AlphaFoldDB" id="A0A317KYH1"/>
<feature type="signal peptide" evidence="1">
    <location>
        <begin position="1"/>
        <end position="19"/>
    </location>
</feature>
<dbReference type="Gene3D" id="2.60.40.420">
    <property type="entry name" value="Cupredoxins - blue copper proteins"/>
    <property type="match status" value="1"/>
</dbReference>
<evidence type="ECO:0000313" key="3">
    <source>
        <dbReference type="Proteomes" id="UP000245624"/>
    </source>
</evidence>
<reference evidence="2 3" key="1">
    <citation type="submission" date="2018-05" db="EMBL/GenBank/DDBJ databases">
        <title>Genomic analysis of Gracilibacillus dipsosauri DD1 reveals novel features of a salt-tolerant amylase.</title>
        <authorList>
            <person name="Deutch C.E."/>
            <person name="Yang S."/>
        </authorList>
    </citation>
    <scope>NUCLEOTIDE SEQUENCE [LARGE SCALE GENOMIC DNA]</scope>
    <source>
        <strain evidence="2 3">DD1</strain>
    </source>
</reference>
<keyword evidence="1" id="KW-0732">Signal</keyword>
<dbReference type="Proteomes" id="UP000245624">
    <property type="component" value="Unassembled WGS sequence"/>
</dbReference>
<evidence type="ECO:0000313" key="2">
    <source>
        <dbReference type="EMBL" id="PWU67568.1"/>
    </source>
</evidence>
<dbReference type="RefSeq" id="WP_109984933.1">
    <property type="nucleotide sequence ID" value="NZ_QGTD01000013.1"/>
</dbReference>
<sequence length="124" mass="13288">MKKWTLLLVSSLFLVLLLAACGGGEEDNKTDTNESASSENGEVVDIKASNWEFDKEEYTVPAGEVTVQLTSEDGYHGISIDNTDIAIENEGTATANLEAGEYTIRCSIPCGTGHDEMVATLVVQ</sequence>
<dbReference type="EMBL" id="QGTD01000013">
    <property type="protein sequence ID" value="PWU67568.1"/>
    <property type="molecule type" value="Genomic_DNA"/>
</dbReference>
<feature type="chain" id="PRO_5038837042" evidence="1">
    <location>
        <begin position="20"/>
        <end position="124"/>
    </location>
</feature>
<dbReference type="SUPFAM" id="SSF49503">
    <property type="entry name" value="Cupredoxins"/>
    <property type="match status" value="1"/>
</dbReference>
<dbReference type="OrthoDB" id="279535at2"/>
<name>A0A317KYH1_9BACI</name>
<accession>A0A317KYH1</accession>
<dbReference type="PROSITE" id="PS51257">
    <property type="entry name" value="PROKAR_LIPOPROTEIN"/>
    <property type="match status" value="1"/>
</dbReference>